<comment type="caution">
    <text evidence="2">The sequence shown here is derived from an EMBL/GenBank/DDBJ whole genome shotgun (WGS) entry which is preliminary data.</text>
</comment>
<organism evidence="2 3">
    <name type="scientific">Colletotrichum plurivorum</name>
    <dbReference type="NCBI Taxonomy" id="2175906"/>
    <lineage>
        <taxon>Eukaryota</taxon>
        <taxon>Fungi</taxon>
        <taxon>Dikarya</taxon>
        <taxon>Ascomycota</taxon>
        <taxon>Pezizomycotina</taxon>
        <taxon>Sordariomycetes</taxon>
        <taxon>Hypocreomycetidae</taxon>
        <taxon>Glomerellales</taxon>
        <taxon>Glomerellaceae</taxon>
        <taxon>Colletotrichum</taxon>
        <taxon>Colletotrichum orchidearum species complex</taxon>
    </lineage>
</organism>
<keyword evidence="3" id="KW-1185">Reference proteome</keyword>
<reference evidence="2" key="1">
    <citation type="journal article" date="2020" name="Phytopathology">
        <title>Genome Sequence Resources of Colletotrichum truncatum, C. plurivorum, C. musicola, and C. sojae: Four Species Pathogenic to Soybean (Glycine max).</title>
        <authorList>
            <person name="Rogerio F."/>
            <person name="Boufleur T.R."/>
            <person name="Ciampi-Guillardi M."/>
            <person name="Sukno S.A."/>
            <person name="Thon M.R."/>
            <person name="Massola Junior N.S."/>
            <person name="Baroncelli R."/>
        </authorList>
    </citation>
    <scope>NUCLEOTIDE SEQUENCE</scope>
    <source>
        <strain evidence="2">LFN00145</strain>
    </source>
</reference>
<dbReference type="EMBL" id="WIGO01000075">
    <property type="protein sequence ID" value="KAF6831950.1"/>
    <property type="molecule type" value="Genomic_DNA"/>
</dbReference>
<dbReference type="Proteomes" id="UP000654918">
    <property type="component" value="Unassembled WGS sequence"/>
</dbReference>
<gene>
    <name evidence="2" type="ORF">CPLU01_06467</name>
</gene>
<evidence type="ECO:0000256" key="1">
    <source>
        <dbReference type="SAM" id="MobiDB-lite"/>
    </source>
</evidence>
<evidence type="ECO:0000313" key="2">
    <source>
        <dbReference type="EMBL" id="KAF6831950.1"/>
    </source>
</evidence>
<dbReference type="AlphaFoldDB" id="A0A8H6NGP9"/>
<evidence type="ECO:0000313" key="3">
    <source>
        <dbReference type="Proteomes" id="UP000654918"/>
    </source>
</evidence>
<protein>
    <submittedName>
        <fullName evidence="2">Uncharacterized protein</fullName>
    </submittedName>
</protein>
<accession>A0A8H6NGP9</accession>
<proteinExistence type="predicted"/>
<name>A0A8H6NGP9_9PEZI</name>
<feature type="region of interest" description="Disordered" evidence="1">
    <location>
        <begin position="1"/>
        <end position="26"/>
    </location>
</feature>
<sequence length="219" mass="23930">MSGSLEHSVNHPELRARGPSFEASRKTLHPDPAFSAWRSTMASLVALGILPIAKREQGAAAASIHEGAAVHRNFTRWNAVKGPACDNHREARNLGEGDYIGGHLPHVHEPHIGVPSRTGPQDFGPRRFREAKRIPRAGYGISPLAGVLSNISMRREILAASQRTGVCSQEAATDREENAQYEANMPKVVRSFCSEGLKHVEALFRPAHSMRKIEDAHSA</sequence>